<dbReference type="Pfam" id="PF00501">
    <property type="entry name" value="AMP-binding"/>
    <property type="match status" value="1"/>
</dbReference>
<feature type="domain" description="Carrier" evidence="5">
    <location>
        <begin position="1036"/>
        <end position="1111"/>
    </location>
</feature>
<dbReference type="Gene3D" id="3.40.50.1820">
    <property type="entry name" value="alpha/beta hydrolase"/>
    <property type="match status" value="1"/>
</dbReference>
<evidence type="ECO:0000259" key="5">
    <source>
        <dbReference type="PROSITE" id="PS50075"/>
    </source>
</evidence>
<evidence type="ECO:0000256" key="3">
    <source>
        <dbReference type="ARBA" id="ARBA00022450"/>
    </source>
</evidence>
<dbReference type="SUPFAM" id="SSF56801">
    <property type="entry name" value="Acetyl-CoA synthetase-like"/>
    <property type="match status" value="1"/>
</dbReference>
<dbReference type="Pfam" id="PF00975">
    <property type="entry name" value="Thioesterase"/>
    <property type="match status" value="1"/>
</dbReference>
<dbReference type="SUPFAM" id="SSF52777">
    <property type="entry name" value="CoA-dependent acyltransferases"/>
    <property type="match status" value="2"/>
</dbReference>
<dbReference type="PROSITE" id="PS50075">
    <property type="entry name" value="CARRIER"/>
    <property type="match status" value="1"/>
</dbReference>
<protein>
    <submittedName>
        <fullName evidence="6">ApnD</fullName>
        <ecNumber evidence="6">1.13.12.7</ecNumber>
    </submittedName>
</protein>
<evidence type="ECO:0000256" key="1">
    <source>
        <dbReference type="ARBA" id="ARBA00001957"/>
    </source>
</evidence>
<dbReference type="SUPFAM" id="SSF47336">
    <property type="entry name" value="ACP-like"/>
    <property type="match status" value="1"/>
</dbReference>
<dbReference type="InterPro" id="IPR010071">
    <property type="entry name" value="AA_adenyl_dom"/>
</dbReference>
<keyword evidence="6" id="KW-0560">Oxidoreductase</keyword>
<evidence type="ECO:0000313" key="6">
    <source>
        <dbReference type="EMBL" id="AQY60318.1"/>
    </source>
</evidence>
<dbReference type="InterPro" id="IPR023213">
    <property type="entry name" value="CAT-like_dom_sf"/>
</dbReference>
<dbReference type="GO" id="GO:0043041">
    <property type="term" value="P:amino acid activation for nonribosomal peptide biosynthetic process"/>
    <property type="evidence" value="ECO:0007669"/>
    <property type="project" value="TreeGrafter"/>
</dbReference>
<dbReference type="InterPro" id="IPR009081">
    <property type="entry name" value="PP-bd_ACP"/>
</dbReference>
<keyword evidence="4" id="KW-0597">Phosphoprotein</keyword>
<dbReference type="Gene3D" id="2.30.38.10">
    <property type="entry name" value="Luciferase, Domain 3"/>
    <property type="match status" value="1"/>
</dbReference>
<dbReference type="InterPro" id="IPR045851">
    <property type="entry name" value="AMP-bd_C_sf"/>
</dbReference>
<dbReference type="FunFam" id="3.40.50.980:FF:000001">
    <property type="entry name" value="Non-ribosomal peptide synthetase"/>
    <property type="match status" value="1"/>
</dbReference>
<dbReference type="SUPFAM" id="SSF53474">
    <property type="entry name" value="alpha/beta-Hydrolases"/>
    <property type="match status" value="1"/>
</dbReference>
<dbReference type="Pfam" id="PF18563">
    <property type="entry name" value="TubC_N"/>
    <property type="match status" value="1"/>
</dbReference>
<dbReference type="FunFam" id="1.10.1200.10:FF:000005">
    <property type="entry name" value="Nonribosomal peptide synthetase 1"/>
    <property type="match status" value="1"/>
</dbReference>
<accession>A0A1U9WVM7</accession>
<dbReference type="InterPro" id="IPR020802">
    <property type="entry name" value="TesA-like"/>
</dbReference>
<dbReference type="InterPro" id="IPR036736">
    <property type="entry name" value="ACP-like_sf"/>
</dbReference>
<dbReference type="InterPro" id="IPR001031">
    <property type="entry name" value="Thioesterase"/>
</dbReference>
<dbReference type="PANTHER" id="PTHR45527:SF1">
    <property type="entry name" value="FATTY ACID SYNTHASE"/>
    <property type="match status" value="1"/>
</dbReference>
<dbReference type="InterPro" id="IPR006162">
    <property type="entry name" value="Ppantetheine_attach_site"/>
</dbReference>
<dbReference type="GO" id="GO:0016491">
    <property type="term" value="F:oxidoreductase activity"/>
    <property type="evidence" value="ECO:0007669"/>
    <property type="project" value="UniProtKB-KW"/>
</dbReference>
<gene>
    <name evidence="6" type="primary">apnD</name>
</gene>
<evidence type="ECO:0000256" key="2">
    <source>
        <dbReference type="ARBA" id="ARBA00006432"/>
    </source>
</evidence>
<dbReference type="InterPro" id="IPR001242">
    <property type="entry name" value="Condensation_dom"/>
</dbReference>
<dbReference type="CDD" id="cd19531">
    <property type="entry name" value="LCL_NRPS-like"/>
    <property type="match status" value="1"/>
</dbReference>
<comment type="similarity">
    <text evidence="2">Belongs to the ATP-dependent AMP-binding enzyme family.</text>
</comment>
<dbReference type="InterPro" id="IPR044894">
    <property type="entry name" value="TubC_N_sf"/>
</dbReference>
<organism evidence="6">
    <name type="scientific">Planktothrix rubescens No108</name>
    <dbReference type="NCBI Taxonomy" id="282442"/>
    <lineage>
        <taxon>Bacteria</taxon>
        <taxon>Bacillati</taxon>
        <taxon>Cyanobacteriota</taxon>
        <taxon>Cyanophyceae</taxon>
        <taxon>Oscillatoriophycideae</taxon>
        <taxon>Oscillatoriales</taxon>
        <taxon>Microcoleaceae</taxon>
        <taxon>Planktothrix</taxon>
    </lineage>
</organism>
<dbReference type="GO" id="GO:0031177">
    <property type="term" value="F:phosphopantetheine binding"/>
    <property type="evidence" value="ECO:0007669"/>
    <property type="project" value="TreeGrafter"/>
</dbReference>
<dbReference type="PANTHER" id="PTHR45527">
    <property type="entry name" value="NONRIBOSOMAL PEPTIDE SYNTHETASE"/>
    <property type="match status" value="1"/>
</dbReference>
<reference evidence="6" key="1">
    <citation type="journal article" date="2017" name="Front. Microbiol.">
        <title>Evolution of Anabaenopeptin Peptide Structural Variability in the Cyanobacterium Planktothrix.</title>
        <authorList>
            <person name="Entfellner E."/>
            <person name="Frei M."/>
            <person name="Christiansen G."/>
            <person name="Deng L."/>
            <person name="Blom J."/>
            <person name="Kurmayer R."/>
        </authorList>
    </citation>
    <scope>NUCLEOTIDE SEQUENCE</scope>
    <source>
        <strain evidence="6">No108</strain>
    </source>
</reference>
<dbReference type="Pfam" id="PF00668">
    <property type="entry name" value="Condensation"/>
    <property type="match status" value="1"/>
</dbReference>
<dbReference type="Pfam" id="PF13193">
    <property type="entry name" value="AMP-binding_C"/>
    <property type="match status" value="1"/>
</dbReference>
<keyword evidence="3" id="KW-0596">Phosphopantetheine</keyword>
<dbReference type="EC" id="1.13.12.7" evidence="6"/>
<dbReference type="NCBIfam" id="TIGR01733">
    <property type="entry name" value="AA-adenyl-dom"/>
    <property type="match status" value="1"/>
</dbReference>
<dbReference type="FunFam" id="3.30.300.30:FF:000010">
    <property type="entry name" value="Enterobactin synthetase component F"/>
    <property type="match status" value="1"/>
</dbReference>
<name>A0A1U9WVM7_PLARU</name>
<evidence type="ECO:0000256" key="4">
    <source>
        <dbReference type="ARBA" id="ARBA00022553"/>
    </source>
</evidence>
<dbReference type="GO" id="GO:0044550">
    <property type="term" value="P:secondary metabolite biosynthetic process"/>
    <property type="evidence" value="ECO:0007669"/>
    <property type="project" value="UniProtKB-ARBA"/>
</dbReference>
<dbReference type="CDD" id="cd17652">
    <property type="entry name" value="A_NRPS_CmdD_like"/>
    <property type="match status" value="1"/>
</dbReference>
<dbReference type="GO" id="GO:0005737">
    <property type="term" value="C:cytoplasm"/>
    <property type="evidence" value="ECO:0007669"/>
    <property type="project" value="TreeGrafter"/>
</dbReference>
<dbReference type="InterPro" id="IPR029058">
    <property type="entry name" value="AB_hydrolase_fold"/>
</dbReference>
<dbReference type="EMBL" id="KU665235">
    <property type="protein sequence ID" value="AQY60318.1"/>
    <property type="molecule type" value="Genomic_DNA"/>
</dbReference>
<comment type="cofactor">
    <cofactor evidence="1">
        <name>pantetheine 4'-phosphate</name>
        <dbReference type="ChEBI" id="CHEBI:47942"/>
    </cofactor>
</comment>
<dbReference type="Gene3D" id="1.10.1200.10">
    <property type="entry name" value="ACP-like"/>
    <property type="match status" value="1"/>
</dbReference>
<dbReference type="FunFam" id="3.30.559.10:FF:000012">
    <property type="entry name" value="Non-ribosomal peptide synthetase"/>
    <property type="match status" value="1"/>
</dbReference>
<dbReference type="Gene3D" id="1.10.10.1830">
    <property type="entry name" value="Non-ribosomal peptide synthase, adenylation domain"/>
    <property type="match status" value="1"/>
</dbReference>
<dbReference type="FunFam" id="3.40.50.12780:FF:000012">
    <property type="entry name" value="Non-ribosomal peptide synthetase"/>
    <property type="match status" value="1"/>
</dbReference>
<dbReference type="FunFam" id="2.30.38.10:FF:000001">
    <property type="entry name" value="Non-ribosomal peptide synthetase PvdI"/>
    <property type="match status" value="1"/>
</dbReference>
<dbReference type="Gene3D" id="3.40.50.980">
    <property type="match status" value="2"/>
</dbReference>
<dbReference type="SMART" id="SM00824">
    <property type="entry name" value="PKS_TE"/>
    <property type="match status" value="1"/>
</dbReference>
<proteinExistence type="inferred from homology"/>
<dbReference type="Gene3D" id="3.30.559.10">
    <property type="entry name" value="Chloramphenicol acetyltransferase-like domain"/>
    <property type="match status" value="1"/>
</dbReference>
<dbReference type="InterPro" id="IPR025110">
    <property type="entry name" value="AMP-bd_C"/>
</dbReference>
<dbReference type="GO" id="GO:0008610">
    <property type="term" value="P:lipid biosynthetic process"/>
    <property type="evidence" value="ECO:0007669"/>
    <property type="project" value="UniProtKB-ARBA"/>
</dbReference>
<dbReference type="InterPro" id="IPR020845">
    <property type="entry name" value="AMP-binding_CS"/>
</dbReference>
<dbReference type="Gene3D" id="3.30.559.30">
    <property type="entry name" value="Nonribosomal peptide synthetase, condensation domain"/>
    <property type="match status" value="1"/>
</dbReference>
<dbReference type="InterPro" id="IPR000873">
    <property type="entry name" value="AMP-dep_synth/lig_dom"/>
</dbReference>
<dbReference type="Pfam" id="PF00550">
    <property type="entry name" value="PP-binding"/>
    <property type="match status" value="1"/>
</dbReference>
<dbReference type="PROSITE" id="PS00012">
    <property type="entry name" value="PHOSPHOPANTETHEINE"/>
    <property type="match status" value="1"/>
</dbReference>
<sequence length="1412" mass="160207">MSNDQQIIALMSQLRDLGCRISADGDKLRLRKTKNDIPAELIQQIKINKTEILAFLNTAKDQAVTSQKDIPKLPTNALKQLSFAQQRLWFLGKMEPSNASYNMSMGLQLEGKLDVNALSESLAYVINRHESLRMYFPTMEGQPQIRIKKIENFNVLSIQDLSNLDQLTQSVTVETLINNNVQEPFNLNTGPLFKAKLLQLKDNQFILLLNMHHISSDGWSMGIFIRELRHAYLAFSQGQKPTLEPLPIQYSDFATWQRNWLQGEVLETQINYWKKQLKDAPQRLELPADHPRPPIQSYKGSHYSQTLTPELTQQLNSLSQQQGVSLYMLLLAVFNLLLSRYSRQNDICIGSPIANRPHRQTEGLIGFFANTLVLRNQIKSEQSFQEFLQQTRQTCLEAYHYQDIPFEFLVEQLKPVRSLSYNPIFQVMFTVENNDSEALNLPGLKIEWLDSSYPFAKFDLSLLALESDGQLNCTWEYATDLFETITIQRMAEHWEVLLQQIVTNPQQKISNLSWLTKADQKQLELWNQTNRNYPQDKTLVDLFEEQVKSYPNNIALVFEEQSLTYQELNEKANQLAHFLHQNYQIKPDTLIGICVERSLDMAIALLGVLKAGAAYVPVDPSYPEERIKYILENSKISLLLTQSFINDKLSGFFSELSAQLINLDRLNFESFPCHNLALQSKPNNLAYVIYTSGSTGQPKGVMVEHKGLYNLALTEIETFGVHPSSRVLQFASFSFDAFIWEVFMAWGGGATLYLGNKDNLMPGLPLVERLRDDAITHITLPPSALAVLPWENLPSLQTIIVAGEACSPELVKKWSQGRNFFNGYGPTEGSVCATIAKYTSFNEKITIGRPIPNVQVYILDPHLQPVPIGVPGELHIGGAGLARGYLDRPDLTAEKFIEVNLLGKTERIYKTGDLAKWQNDGNIEFLGRIDHQIKLRGFRIELGEIEAVLLKHPVVKEVIVNLHKTENNQQLVAYVTGEPIDDLSQKLKQHIKTHLPDYMIPSQIIRLDEFPLTPNGKIDRQALPHPNHESQSLYEAPRNNIEQQLIEIWSLIVECEKISIHDNFFDLGGHSILAIKLLNEIQKNFNQELSLTSLFQNPTIAQLAQQLSQFEVQPSISDLLVLQASGQKTPIFCVAGANGHAFYFRDFAMNFADEHPVYGLETPGRDGSHPLPISVEDHASSLIETLQQKQPKGPYILTGYSSGCSVALEMAFQLEQQGETISLLGIFDAGLVANPDYITQRSDLDWIWNMIERIEAVKGISLGLNYEQLAAQSDDQNRWDLAAEALYHHNVLPEHSTLSLLKTNLEVMKRVTLNYADYQPNFVISAPIVLFRAQDVKEIVVQEHQAMSHYEQSDWGWQPYSNKAVQVVSVPGNHGQMLYEPNVKILADQLKKSIQEHFNQPETESKALLADL</sequence>
<dbReference type="InterPro" id="IPR041464">
    <property type="entry name" value="TubC_N"/>
</dbReference>
<dbReference type="PROSITE" id="PS00455">
    <property type="entry name" value="AMP_BINDING"/>
    <property type="match status" value="1"/>
</dbReference>
<dbReference type="Gene3D" id="3.30.300.30">
    <property type="match status" value="1"/>
</dbReference>